<dbReference type="Proteomes" id="UP000283269">
    <property type="component" value="Unassembled WGS sequence"/>
</dbReference>
<evidence type="ECO:0000313" key="2">
    <source>
        <dbReference type="Proteomes" id="UP000283269"/>
    </source>
</evidence>
<organism evidence="1 2">
    <name type="scientific">Psilocybe cyanescens</name>
    <dbReference type="NCBI Taxonomy" id="93625"/>
    <lineage>
        <taxon>Eukaryota</taxon>
        <taxon>Fungi</taxon>
        <taxon>Dikarya</taxon>
        <taxon>Basidiomycota</taxon>
        <taxon>Agaricomycotina</taxon>
        <taxon>Agaricomycetes</taxon>
        <taxon>Agaricomycetidae</taxon>
        <taxon>Agaricales</taxon>
        <taxon>Agaricineae</taxon>
        <taxon>Strophariaceae</taxon>
        <taxon>Psilocybe</taxon>
    </lineage>
</organism>
<dbReference type="AlphaFoldDB" id="A0A409XH63"/>
<reference evidence="1 2" key="1">
    <citation type="journal article" date="2018" name="Evol. Lett.">
        <title>Horizontal gene cluster transfer increased hallucinogenic mushroom diversity.</title>
        <authorList>
            <person name="Reynolds H.T."/>
            <person name="Vijayakumar V."/>
            <person name="Gluck-Thaler E."/>
            <person name="Korotkin H.B."/>
            <person name="Matheny P.B."/>
            <person name="Slot J.C."/>
        </authorList>
    </citation>
    <scope>NUCLEOTIDE SEQUENCE [LARGE SCALE GENOMIC DNA]</scope>
    <source>
        <strain evidence="1 2">2631</strain>
    </source>
</reference>
<gene>
    <name evidence="1" type="ORF">CVT25_012154</name>
</gene>
<proteinExistence type="predicted"/>
<keyword evidence="2" id="KW-1185">Reference proteome</keyword>
<sequence>MHHKIPFPILRRHPSGVPVIISPVVLTNGRATEALDLDVGVASVTHPTRISTRTVRNPLDAFIIDNARHFWEDAHWVGERILLNFDMDLAKITASHAILCEMHCTGGQELWSKSLQERRSAGYVD</sequence>
<accession>A0A409XH63</accession>
<protein>
    <submittedName>
        <fullName evidence="1">Uncharacterized protein</fullName>
    </submittedName>
</protein>
<evidence type="ECO:0000313" key="1">
    <source>
        <dbReference type="EMBL" id="PPQ90089.1"/>
    </source>
</evidence>
<comment type="caution">
    <text evidence="1">The sequence shown here is derived from an EMBL/GenBank/DDBJ whole genome shotgun (WGS) entry which is preliminary data.</text>
</comment>
<name>A0A409XH63_PSICY</name>
<dbReference type="EMBL" id="NHYD01001702">
    <property type="protein sequence ID" value="PPQ90089.1"/>
    <property type="molecule type" value="Genomic_DNA"/>
</dbReference>
<dbReference type="InParanoid" id="A0A409XH63"/>